<keyword evidence="1" id="KW-0732">Signal</keyword>
<accession>A0ABT6DF33</accession>
<dbReference type="EMBL" id="JANRMI010000001">
    <property type="protein sequence ID" value="MDG0814895.1"/>
    <property type="molecule type" value="Genomic_DNA"/>
</dbReference>
<proteinExistence type="predicted"/>
<comment type="caution">
    <text evidence="2">The sequence shown here is derived from an EMBL/GenBank/DDBJ whole genome shotgun (WGS) entry which is preliminary data.</text>
</comment>
<evidence type="ECO:0000313" key="3">
    <source>
        <dbReference type="Proteomes" id="UP001152321"/>
    </source>
</evidence>
<sequence>MFSKYALLNFWVSASTLLFSSNSIAQVTTSSQMNNLRITNRAQCAIDSDYPTASAFLILDGYNAGKLGNSLAKNIGLDEAQTSQDTMKEFRLSVSHLTLTIINKIMTGKLPLLPMNLKVAKLYNYTSLANSCGDKVYCAELQNHLAKIWALSENSAITSVSPEWKKIDNFSASNFMSQQGSRRVGCYYLKRFSPLQGQLHNTTLDTASLQEMAVAFLEQEKYITSCYDTDASLDSRNAALQIDIKTGELDSWNAKGFDFWNSVKIYLSWAWRNTDVVNHMSPRFGEVFKSVALEESMMLIPNGCKSITKPSCDSEHLALNNLRELAKQDTKDSGFNTEVPQSPDKTMLERGARAVNNDFLNTKGYMSAGEWVENFRKNFVQTRGSAKNRLQSSVQFMNILADTMTADTLVEFVKPIALASKLSSLQRDELYYLCTEVRLAGDKRLDFMKSDIDGIAGLKNMNKALDSSKRSIEQFVAYFDVVSKGILPYCDQLEKTNIWQAAGYTVNKSGFKSWAKEVLSTPTEETPSTFQPQIYGAPLLVWNSSLGAQEGNVICASGVDCARGVIKAMVDLYAVAQYADAFLPISSTAASPDVFNPYSELKACKIYDPWYQSKRANRVFMADLASTALFGWNFMPIYIDADYTPPKVTSFQRLLKDGVIKFDANIEKSKMVASLLADFGPLTGAPCAVSIAPNAKTFNFLAFDGISVNYCDSKSTGGAIANGANNISTNPEKTRSYCGGCSINFVGVGSAASVTSAATSFNPIKMGVYLFRAIYRFVNAKKDPVNVPMSYNVDLAKVADAYRRYGTIPKDCVNQLGQGLKCFQDICSAKAADFFERLTGGKVTTISIQDANGHNDNGFSSNSYQRRAWVKSDLCTGETVFNFSCRENGSGFYVGGTDGNMWGASGSCKKYIREGRWK</sequence>
<organism evidence="2 3">
    <name type="scientific">Bdellovibrio svalbardensis</name>
    <dbReference type="NCBI Taxonomy" id="2972972"/>
    <lineage>
        <taxon>Bacteria</taxon>
        <taxon>Pseudomonadati</taxon>
        <taxon>Bdellovibrionota</taxon>
        <taxon>Bdellovibrionia</taxon>
        <taxon>Bdellovibrionales</taxon>
        <taxon>Pseudobdellovibrionaceae</taxon>
        <taxon>Bdellovibrio</taxon>
    </lineage>
</organism>
<feature type="chain" id="PRO_5045570284" evidence="1">
    <location>
        <begin position="26"/>
        <end position="918"/>
    </location>
</feature>
<evidence type="ECO:0000256" key="1">
    <source>
        <dbReference type="SAM" id="SignalP"/>
    </source>
</evidence>
<name>A0ABT6DF33_9BACT</name>
<dbReference type="RefSeq" id="WP_277576377.1">
    <property type="nucleotide sequence ID" value="NZ_JANRMI010000001.1"/>
</dbReference>
<keyword evidence="3" id="KW-1185">Reference proteome</keyword>
<protein>
    <submittedName>
        <fullName evidence="2">Uncharacterized protein</fullName>
    </submittedName>
</protein>
<dbReference type="Proteomes" id="UP001152321">
    <property type="component" value="Unassembled WGS sequence"/>
</dbReference>
<gene>
    <name evidence="2" type="ORF">NWE73_00880</name>
</gene>
<reference evidence="2" key="1">
    <citation type="submission" date="2022-08" db="EMBL/GenBank/DDBJ databases">
        <title>Novel Bdellovibrio Species Isolated from Svalbard: Designation Bdellovibrio svalbardensis.</title>
        <authorList>
            <person name="Mitchell R.J."/>
            <person name="Choi S.Y."/>
        </authorList>
    </citation>
    <scope>NUCLEOTIDE SEQUENCE</scope>
    <source>
        <strain evidence="2">PAP01</strain>
    </source>
</reference>
<feature type="signal peptide" evidence="1">
    <location>
        <begin position="1"/>
        <end position="25"/>
    </location>
</feature>
<evidence type="ECO:0000313" key="2">
    <source>
        <dbReference type="EMBL" id="MDG0814895.1"/>
    </source>
</evidence>